<keyword evidence="2" id="KW-0804">Transcription</keyword>
<keyword evidence="2" id="KW-0805">Transcription regulation</keyword>
<evidence type="ECO:0000256" key="2">
    <source>
        <dbReference type="ARBA" id="ARBA00022472"/>
    </source>
</evidence>
<gene>
    <name evidence="4" type="ORF">RIF29_17629</name>
</gene>
<sequence length="597" mass="68897">MISQFNQNLTFPFHFLPPHNNNNKVTVKPQNPVSVSLKVSIFRCYNTTHQVHFPAALNSIRPRRRTPKRVSPVLRTQAQRVLLDYLHFTRSYNFLDAEFIAQNSPFFIQGLLSNITALDADADADVDAVLRKFLRYNPINEYEPFFESLGINPSELHLILPHGTIFLEDDHALLHSFHALSNYGIPRNSMGKIYKEAKEVFGYDSGSLLSKFRAYEDLGLSRSIVIKLVVCCPSLLVGDVDSEFLVVLDWLKRIGIEIDWILNYMSCSRTYSWKRMIDAMQRLREVGFSEKQMHDLFKENPKFLLEGFGKKVYAFLDRSLKLGLEMNVLHSYFVAYPRILSNKCAKNLLRAVDFLCLVKMETDVIVHILSNYMHLLSTHCLKGPKTVCRELKVKKADLCQLIRDDPLKLTSVASKLEKKSSGKISGHDPRIHLEKTNFLRKLGYAENSEEMAKALKMFRGRGDQLQERFDCLVEAGLDYNSVVEMVKRIPRILNLKKVVIQKKIDFLRNILGYPVEYLVLFPSYFCHSLEQISERYSMYAWLKERNAVNPALTLSNIVIGPDKRFEKYFVNVHPEGPTIWKGIKSLSNKDKILCKMP</sequence>
<keyword evidence="5" id="KW-1185">Reference proteome</keyword>
<comment type="caution">
    <text evidence="4">The sequence shown here is derived from an EMBL/GenBank/DDBJ whole genome shotgun (WGS) entry which is preliminary data.</text>
</comment>
<dbReference type="PANTHER" id="PTHR13068">
    <property type="entry name" value="CGI-12 PROTEIN-RELATED"/>
    <property type="match status" value="1"/>
</dbReference>
<dbReference type="Pfam" id="PF02536">
    <property type="entry name" value="mTERF"/>
    <property type="match status" value="3"/>
</dbReference>
<dbReference type="GO" id="GO:0003676">
    <property type="term" value="F:nucleic acid binding"/>
    <property type="evidence" value="ECO:0007669"/>
    <property type="project" value="InterPro"/>
</dbReference>
<evidence type="ECO:0000256" key="1">
    <source>
        <dbReference type="ARBA" id="ARBA00007692"/>
    </source>
</evidence>
<keyword evidence="3" id="KW-0809">Transit peptide</keyword>
<dbReference type="EMBL" id="JAYWIO010000003">
    <property type="protein sequence ID" value="KAK7276489.1"/>
    <property type="molecule type" value="Genomic_DNA"/>
</dbReference>
<name>A0AAN9IFH4_CROPI</name>
<proteinExistence type="inferred from homology"/>
<keyword evidence="2" id="KW-0806">Transcription termination</keyword>
<comment type="similarity">
    <text evidence="1">Belongs to the mTERF family.</text>
</comment>
<dbReference type="SMART" id="SM00733">
    <property type="entry name" value="Mterf"/>
    <property type="match status" value="6"/>
</dbReference>
<protein>
    <submittedName>
        <fullName evidence="4">Uncharacterized protein</fullName>
    </submittedName>
</protein>
<accession>A0AAN9IFH4</accession>
<organism evidence="4 5">
    <name type="scientific">Crotalaria pallida</name>
    <name type="common">Smooth rattlebox</name>
    <name type="synonym">Crotalaria striata</name>
    <dbReference type="NCBI Taxonomy" id="3830"/>
    <lineage>
        <taxon>Eukaryota</taxon>
        <taxon>Viridiplantae</taxon>
        <taxon>Streptophyta</taxon>
        <taxon>Embryophyta</taxon>
        <taxon>Tracheophyta</taxon>
        <taxon>Spermatophyta</taxon>
        <taxon>Magnoliopsida</taxon>
        <taxon>eudicotyledons</taxon>
        <taxon>Gunneridae</taxon>
        <taxon>Pentapetalae</taxon>
        <taxon>rosids</taxon>
        <taxon>fabids</taxon>
        <taxon>Fabales</taxon>
        <taxon>Fabaceae</taxon>
        <taxon>Papilionoideae</taxon>
        <taxon>50 kb inversion clade</taxon>
        <taxon>genistoids sensu lato</taxon>
        <taxon>core genistoids</taxon>
        <taxon>Crotalarieae</taxon>
        <taxon>Crotalaria</taxon>
    </lineage>
</organism>
<reference evidence="4 5" key="1">
    <citation type="submission" date="2024-01" db="EMBL/GenBank/DDBJ databases">
        <title>The genomes of 5 underutilized Papilionoideae crops provide insights into root nodulation and disease resistanc.</title>
        <authorList>
            <person name="Yuan L."/>
        </authorList>
    </citation>
    <scope>NUCLEOTIDE SEQUENCE [LARGE SCALE GENOMIC DNA]</scope>
    <source>
        <strain evidence="4">ZHUSHIDOU_FW_LH</strain>
        <tissue evidence="4">Leaf</tissue>
    </source>
</reference>
<evidence type="ECO:0000256" key="3">
    <source>
        <dbReference type="ARBA" id="ARBA00022946"/>
    </source>
</evidence>
<dbReference type="GO" id="GO:0006353">
    <property type="term" value="P:DNA-templated transcription termination"/>
    <property type="evidence" value="ECO:0007669"/>
    <property type="project" value="UniProtKB-KW"/>
</dbReference>
<dbReference type="Proteomes" id="UP001372338">
    <property type="component" value="Unassembled WGS sequence"/>
</dbReference>
<evidence type="ECO:0000313" key="5">
    <source>
        <dbReference type="Proteomes" id="UP001372338"/>
    </source>
</evidence>
<evidence type="ECO:0000313" key="4">
    <source>
        <dbReference type="EMBL" id="KAK7276489.1"/>
    </source>
</evidence>
<dbReference type="Gene3D" id="1.25.70.10">
    <property type="entry name" value="Transcription termination factor 3, mitochondrial"/>
    <property type="match status" value="2"/>
</dbReference>
<dbReference type="PANTHER" id="PTHR13068:SF103">
    <property type="entry name" value="MITOCHONDRIAL TRANSCRIPTION TERMINATION FACTOR FAMILY PROTEIN"/>
    <property type="match status" value="1"/>
</dbReference>
<dbReference type="InterPro" id="IPR038538">
    <property type="entry name" value="MTERF_sf"/>
</dbReference>
<dbReference type="InterPro" id="IPR003690">
    <property type="entry name" value="MTERF"/>
</dbReference>
<dbReference type="AlphaFoldDB" id="A0AAN9IFH4"/>